<organism evidence="1 2">
    <name type="scientific">Geobacter benzoatilyticus</name>
    <dbReference type="NCBI Taxonomy" id="2815309"/>
    <lineage>
        <taxon>Bacteria</taxon>
        <taxon>Pseudomonadati</taxon>
        <taxon>Thermodesulfobacteriota</taxon>
        <taxon>Desulfuromonadia</taxon>
        <taxon>Geobacterales</taxon>
        <taxon>Geobacteraceae</taxon>
        <taxon>Geobacter</taxon>
    </lineage>
</organism>
<keyword evidence="1" id="KW-0808">Transferase</keyword>
<dbReference type="SUPFAM" id="SSF53335">
    <property type="entry name" value="S-adenosyl-L-methionine-dependent methyltransferases"/>
    <property type="match status" value="1"/>
</dbReference>
<keyword evidence="2" id="KW-1185">Reference proteome</keyword>
<dbReference type="EMBL" id="CP071382">
    <property type="protein sequence ID" value="QSV47366.1"/>
    <property type="molecule type" value="Genomic_DNA"/>
</dbReference>
<reference evidence="1 2" key="1">
    <citation type="submission" date="2021-03" db="EMBL/GenBank/DDBJ databases">
        <title>Geobacter metallireducens gen. nov. sp. nov., a microorganism capable of coupling the complete oxidation of organic compounds to the reduction of iron and other metals.</title>
        <authorList>
            <person name="Li Y."/>
        </authorList>
    </citation>
    <scope>NUCLEOTIDE SEQUENCE [LARGE SCALE GENOMIC DNA]</scope>
    <source>
        <strain evidence="1 2">Jerry-YX</strain>
    </source>
</reference>
<gene>
    <name evidence="1" type="ORF">JZM60_07925</name>
</gene>
<protein>
    <submittedName>
        <fullName evidence="1">Class I SAM-dependent methyltransferase</fullName>
    </submittedName>
</protein>
<name>A0ABX7Q7A2_9BACT</name>
<evidence type="ECO:0000313" key="1">
    <source>
        <dbReference type="EMBL" id="QSV47366.1"/>
    </source>
</evidence>
<proteinExistence type="predicted"/>
<dbReference type="Proteomes" id="UP000663651">
    <property type="component" value="Chromosome"/>
</dbReference>
<dbReference type="Pfam" id="PF13489">
    <property type="entry name" value="Methyltransf_23"/>
    <property type="match status" value="1"/>
</dbReference>
<accession>A0ABX7Q7A2</accession>
<keyword evidence="1" id="KW-0489">Methyltransferase</keyword>
<sequence length="294" mass="32982">MVAETIKSFCGDSQTTACRICGETLAGKTVTSGQQPYETTWILCAACGSWSIGSKPDIERLNAFYSDYSIHHKKAATNTDANDGKRYSDEWRDTREREYRLSINDIGLELEQGKDLVDFGAYDGVFLDVCRATQPNLGKTTAVDYPREDTLHLAIRGHNFEPINEWLAGESLTDIVTLWDVYEHIADLPELLTTLSRRVKSGGQVLIQTPRAHMHAQILGPQWHHFLPVQHLQLPSREGILRQFDHYGFTAVQVGSFGANAPGSIIPQPYKQLFDTLAKMGDLGSTQLIRFVRR</sequence>
<dbReference type="InterPro" id="IPR029063">
    <property type="entry name" value="SAM-dependent_MTases_sf"/>
</dbReference>
<evidence type="ECO:0000313" key="2">
    <source>
        <dbReference type="Proteomes" id="UP000663651"/>
    </source>
</evidence>
<dbReference type="GO" id="GO:0008168">
    <property type="term" value="F:methyltransferase activity"/>
    <property type="evidence" value="ECO:0007669"/>
    <property type="project" value="UniProtKB-KW"/>
</dbReference>
<dbReference type="GO" id="GO:0032259">
    <property type="term" value="P:methylation"/>
    <property type="evidence" value="ECO:0007669"/>
    <property type="project" value="UniProtKB-KW"/>
</dbReference>
<dbReference type="Gene3D" id="3.40.50.150">
    <property type="entry name" value="Vaccinia Virus protein VP39"/>
    <property type="match status" value="1"/>
</dbReference>